<reference evidence="4" key="1">
    <citation type="submission" date="2024-06" db="EMBL/GenBank/DDBJ databases">
        <title>Multi-omics analyses provide insights into the biosynthesis of the anticancer antibiotic pleurotin in Hohenbuehelia grisea.</title>
        <authorList>
            <person name="Weaver J.A."/>
            <person name="Alberti F."/>
        </authorList>
    </citation>
    <scope>NUCLEOTIDE SEQUENCE [LARGE SCALE GENOMIC DNA]</scope>
    <source>
        <strain evidence="4">T-177</strain>
    </source>
</reference>
<sequence length="439" mass="48519">MLTKSTASTIALALVALNAASSVSAHPLMADLVTNANIDEGSLNSRDLRTVHLAARGDKSSQSMPTPTPGPRPNSKPPQPPQNKPDSGKTPPPGPNPDKKTENKSRPGTNPHPGPRPSTDKMPSREHEQKIHNRPGQNLDNGFPGPNNWPGAGNDGNFGYGGRYGAYGGRYGGGDEGSNRGGYGGRAGGGNSDYTGNYQPERYGGYQPERYGGYQPEGYGGYPGRHRQERYGGYQQERYGGYQQERYGGYQPEQYGAPQAEQYGGRRPERFESYNTFGGYPYPPFQPGPDTQQPRMGQDSQKPQNGQKVENSQKPKANKREIELEERGFKPGEQPNTHFEPGHMYIMGSNNDPSDKTHSRYIRELWDGEVRDEWSARRDLAHVASVVARELAEQEDGSGLHERDVGDDMEVRDLDELDARELEDLLESRSYYDDLDALD</sequence>
<organism evidence="3 4">
    <name type="scientific">Hohenbuehelia grisea</name>
    <dbReference type="NCBI Taxonomy" id="104357"/>
    <lineage>
        <taxon>Eukaryota</taxon>
        <taxon>Fungi</taxon>
        <taxon>Dikarya</taxon>
        <taxon>Basidiomycota</taxon>
        <taxon>Agaricomycotina</taxon>
        <taxon>Agaricomycetes</taxon>
        <taxon>Agaricomycetidae</taxon>
        <taxon>Agaricales</taxon>
        <taxon>Pleurotineae</taxon>
        <taxon>Pleurotaceae</taxon>
        <taxon>Hohenbuehelia</taxon>
    </lineage>
</organism>
<feature type="compositionally biased region" description="Basic and acidic residues" evidence="1">
    <location>
        <begin position="118"/>
        <end position="131"/>
    </location>
</feature>
<feature type="compositionally biased region" description="Gly residues" evidence="1">
    <location>
        <begin position="153"/>
        <end position="191"/>
    </location>
</feature>
<feature type="compositionally biased region" description="Low complexity" evidence="1">
    <location>
        <begin position="208"/>
        <end position="217"/>
    </location>
</feature>
<feature type="compositionally biased region" description="Pro residues" evidence="1">
    <location>
        <begin position="66"/>
        <end position="83"/>
    </location>
</feature>
<comment type="caution">
    <text evidence="3">The sequence shown here is derived from an EMBL/GenBank/DDBJ whole genome shotgun (WGS) entry which is preliminary data.</text>
</comment>
<feature type="region of interest" description="Disordered" evidence="1">
    <location>
        <begin position="54"/>
        <end position="355"/>
    </location>
</feature>
<evidence type="ECO:0000313" key="4">
    <source>
        <dbReference type="Proteomes" id="UP001556367"/>
    </source>
</evidence>
<feature type="compositionally biased region" description="Basic and acidic residues" evidence="1">
    <location>
        <begin position="398"/>
        <end position="412"/>
    </location>
</feature>
<feature type="chain" id="PRO_5045673673" evidence="2">
    <location>
        <begin position="26"/>
        <end position="439"/>
    </location>
</feature>
<feature type="compositionally biased region" description="Low complexity" evidence="1">
    <location>
        <begin position="231"/>
        <end position="256"/>
    </location>
</feature>
<feature type="compositionally biased region" description="Basic and acidic residues" evidence="1">
    <location>
        <begin position="318"/>
        <end position="330"/>
    </location>
</feature>
<name>A0ABR3JBE9_9AGAR</name>
<feature type="compositionally biased region" description="Polar residues" evidence="1">
    <location>
        <begin position="290"/>
        <end position="315"/>
    </location>
</feature>
<evidence type="ECO:0000256" key="2">
    <source>
        <dbReference type="SAM" id="SignalP"/>
    </source>
</evidence>
<evidence type="ECO:0000313" key="3">
    <source>
        <dbReference type="EMBL" id="KAL0953013.1"/>
    </source>
</evidence>
<proteinExistence type="predicted"/>
<evidence type="ECO:0000256" key="1">
    <source>
        <dbReference type="SAM" id="MobiDB-lite"/>
    </source>
</evidence>
<keyword evidence="4" id="KW-1185">Reference proteome</keyword>
<protein>
    <submittedName>
        <fullName evidence="3">Uncharacterized protein</fullName>
    </submittedName>
</protein>
<dbReference type="Proteomes" id="UP001556367">
    <property type="component" value="Unassembled WGS sequence"/>
</dbReference>
<gene>
    <name evidence="3" type="ORF">HGRIS_007217</name>
</gene>
<feature type="signal peptide" evidence="2">
    <location>
        <begin position="1"/>
        <end position="25"/>
    </location>
</feature>
<feature type="region of interest" description="Disordered" evidence="1">
    <location>
        <begin position="391"/>
        <end position="412"/>
    </location>
</feature>
<dbReference type="EMBL" id="JASNQZ010000010">
    <property type="protein sequence ID" value="KAL0953013.1"/>
    <property type="molecule type" value="Genomic_DNA"/>
</dbReference>
<keyword evidence="2" id="KW-0732">Signal</keyword>
<accession>A0ABR3JBE9</accession>